<protein>
    <recommendedName>
        <fullName evidence="2">OsmC family protein</fullName>
    </recommendedName>
</protein>
<sequence>MARLSVSYGGGKRFMAEVRGHRIECDQREKGGGQDSAPEPFDLFVASHAMCMMLFAQIFLERNELSTEGLSLDVEYEMADHPRRLGKVHGILHVPNAELGKRAKGVVRSALACPVHHSIREDTEITLELAR</sequence>
<gene>
    <name evidence="1" type="ORF">S01H1_75488</name>
</gene>
<proteinExistence type="predicted"/>
<dbReference type="AlphaFoldDB" id="X0ZNG7"/>
<dbReference type="Gene3D" id="3.30.300.20">
    <property type="match status" value="1"/>
</dbReference>
<evidence type="ECO:0000313" key="1">
    <source>
        <dbReference type="EMBL" id="GAG49741.1"/>
    </source>
</evidence>
<name>X0ZNG7_9ZZZZ</name>
<reference evidence="1" key="1">
    <citation type="journal article" date="2014" name="Front. Microbiol.">
        <title>High frequency of phylogenetically diverse reductive dehalogenase-homologous genes in deep subseafloor sedimentary metagenomes.</title>
        <authorList>
            <person name="Kawai M."/>
            <person name="Futagami T."/>
            <person name="Toyoda A."/>
            <person name="Takaki Y."/>
            <person name="Nishi S."/>
            <person name="Hori S."/>
            <person name="Arai W."/>
            <person name="Tsubouchi T."/>
            <person name="Morono Y."/>
            <person name="Uchiyama I."/>
            <person name="Ito T."/>
            <person name="Fujiyama A."/>
            <person name="Inagaki F."/>
            <person name="Takami H."/>
        </authorList>
    </citation>
    <scope>NUCLEOTIDE SEQUENCE</scope>
    <source>
        <strain evidence="1">Expedition CK06-06</strain>
    </source>
</reference>
<comment type="caution">
    <text evidence="1">The sequence shown here is derived from an EMBL/GenBank/DDBJ whole genome shotgun (WGS) entry which is preliminary data.</text>
</comment>
<dbReference type="InterPro" id="IPR015946">
    <property type="entry name" value="KH_dom-like_a/b"/>
</dbReference>
<dbReference type="PANTHER" id="PTHR39624">
    <property type="entry name" value="PROTEIN INVOLVED IN RIMO-MEDIATED BETA-METHYLTHIOLATION OF RIBOSOMAL PROTEIN S12 YCAO"/>
    <property type="match status" value="1"/>
</dbReference>
<dbReference type="InterPro" id="IPR036102">
    <property type="entry name" value="OsmC/Ohrsf"/>
</dbReference>
<organism evidence="1">
    <name type="scientific">marine sediment metagenome</name>
    <dbReference type="NCBI Taxonomy" id="412755"/>
    <lineage>
        <taxon>unclassified sequences</taxon>
        <taxon>metagenomes</taxon>
        <taxon>ecological metagenomes</taxon>
    </lineage>
</organism>
<dbReference type="PANTHER" id="PTHR39624:SF2">
    <property type="entry name" value="OSMC-LIKE PROTEIN"/>
    <property type="match status" value="1"/>
</dbReference>
<accession>X0ZNG7</accession>
<dbReference type="EMBL" id="BARS01050585">
    <property type="protein sequence ID" value="GAG49741.1"/>
    <property type="molecule type" value="Genomic_DNA"/>
</dbReference>
<dbReference type="InterPro" id="IPR003718">
    <property type="entry name" value="OsmC/Ohr_fam"/>
</dbReference>
<dbReference type="Pfam" id="PF02566">
    <property type="entry name" value="OsmC"/>
    <property type="match status" value="1"/>
</dbReference>
<dbReference type="SUPFAM" id="SSF82784">
    <property type="entry name" value="OsmC-like"/>
    <property type="match status" value="1"/>
</dbReference>
<evidence type="ECO:0008006" key="2">
    <source>
        <dbReference type="Google" id="ProtNLM"/>
    </source>
</evidence>